<protein>
    <recommendedName>
        <fullName evidence="6">Obg-like ATPase homolog</fullName>
    </recommendedName>
</protein>
<evidence type="ECO:0000259" key="9">
    <source>
        <dbReference type="PROSITE" id="PS51880"/>
    </source>
</evidence>
<evidence type="ECO:0000256" key="5">
    <source>
        <dbReference type="ARBA" id="ARBA00022840"/>
    </source>
</evidence>
<dbReference type="FunFam" id="3.10.20.30:FF:000001">
    <property type="entry name" value="Ribosome-binding ATPase YchF"/>
    <property type="match status" value="1"/>
</dbReference>
<dbReference type="InterPro" id="IPR012675">
    <property type="entry name" value="Beta-grasp_dom_sf"/>
</dbReference>
<accession>A0A7R8XD94</accession>
<evidence type="ECO:0000259" key="8">
    <source>
        <dbReference type="PROSITE" id="PS51710"/>
    </source>
</evidence>
<dbReference type="SUPFAM" id="SSF81271">
    <property type="entry name" value="TGS-like"/>
    <property type="match status" value="1"/>
</dbReference>
<dbReference type="EMBL" id="LR901340">
    <property type="protein sequence ID" value="CAD7248387.1"/>
    <property type="molecule type" value="Genomic_DNA"/>
</dbReference>
<dbReference type="InterPro" id="IPR006390">
    <property type="entry name" value="DHP_synth_dom"/>
</dbReference>
<dbReference type="PANTHER" id="PTHR23305">
    <property type="entry name" value="OBG GTPASE FAMILY"/>
    <property type="match status" value="1"/>
</dbReference>
<feature type="domain" description="OBG-type G" evidence="8">
    <location>
        <begin position="457"/>
        <end position="712"/>
    </location>
</feature>
<evidence type="ECO:0000256" key="4">
    <source>
        <dbReference type="ARBA" id="ARBA00022741"/>
    </source>
</evidence>
<dbReference type="Pfam" id="PF01926">
    <property type="entry name" value="MMR_HSR1"/>
    <property type="match status" value="1"/>
</dbReference>
<dbReference type="InterPro" id="IPR027417">
    <property type="entry name" value="P-loop_NTPase"/>
</dbReference>
<dbReference type="GO" id="GO:0005737">
    <property type="term" value="C:cytoplasm"/>
    <property type="evidence" value="ECO:0007669"/>
    <property type="project" value="TreeGrafter"/>
</dbReference>
<proteinExistence type="inferred from homology"/>
<dbReference type="InterPro" id="IPR036615">
    <property type="entry name" value="Mur_ligase_C_dom_sf"/>
</dbReference>
<dbReference type="NCBIfam" id="TIGR00092">
    <property type="entry name" value="redox-regulated ATPase YchF"/>
    <property type="match status" value="1"/>
</dbReference>
<dbReference type="Pfam" id="PF06071">
    <property type="entry name" value="YchF-GTPase_C"/>
    <property type="match status" value="1"/>
</dbReference>
<dbReference type="InterPro" id="IPR012676">
    <property type="entry name" value="TGS-like"/>
</dbReference>
<dbReference type="PRINTS" id="PR00326">
    <property type="entry name" value="GTP1OBG"/>
</dbReference>
<keyword evidence="3" id="KW-0479">Metal-binding</keyword>
<dbReference type="GO" id="GO:0005524">
    <property type="term" value="F:ATP binding"/>
    <property type="evidence" value="ECO:0007669"/>
    <property type="project" value="UniProtKB-KW"/>
</dbReference>
<feature type="domain" description="TGS" evidence="9">
    <location>
        <begin position="735"/>
        <end position="818"/>
    </location>
</feature>
<dbReference type="GO" id="GO:0005525">
    <property type="term" value="F:GTP binding"/>
    <property type="evidence" value="ECO:0007669"/>
    <property type="project" value="InterPro"/>
</dbReference>
<dbReference type="InterPro" id="IPR041706">
    <property type="entry name" value="YchF_N"/>
</dbReference>
<dbReference type="CDD" id="cd00739">
    <property type="entry name" value="DHPS"/>
    <property type="match status" value="1"/>
</dbReference>
<evidence type="ECO:0000256" key="1">
    <source>
        <dbReference type="ARBA" id="ARBA00000198"/>
    </source>
</evidence>
<dbReference type="OrthoDB" id="424823at2759"/>
<dbReference type="GO" id="GO:0009396">
    <property type="term" value="P:folic acid-containing compound biosynthetic process"/>
    <property type="evidence" value="ECO:0007669"/>
    <property type="project" value="InterPro"/>
</dbReference>
<dbReference type="SUPFAM" id="SSF51717">
    <property type="entry name" value="Dihydropteroate synthetase-like"/>
    <property type="match status" value="1"/>
</dbReference>
<dbReference type="Gene3D" id="3.10.20.30">
    <property type="match status" value="1"/>
</dbReference>
<dbReference type="Gene3D" id="3.20.20.20">
    <property type="entry name" value="Dihydropteroate synthase-like"/>
    <property type="match status" value="1"/>
</dbReference>
<dbReference type="PROSITE" id="PS00793">
    <property type="entry name" value="DHPS_2"/>
    <property type="match status" value="1"/>
</dbReference>
<evidence type="ECO:0000256" key="3">
    <source>
        <dbReference type="ARBA" id="ARBA00022723"/>
    </source>
</evidence>
<dbReference type="InterPro" id="IPR004396">
    <property type="entry name" value="ATPase_YchF/OLA1"/>
</dbReference>
<dbReference type="InterPro" id="IPR023192">
    <property type="entry name" value="TGS-like_dom_sf"/>
</dbReference>
<dbReference type="InterPro" id="IPR011005">
    <property type="entry name" value="Dihydropteroate_synth-like_sf"/>
</dbReference>
<keyword evidence="4" id="KW-0547">Nucleotide-binding</keyword>
<evidence type="ECO:0000256" key="2">
    <source>
        <dbReference type="ARBA" id="ARBA00001946"/>
    </source>
</evidence>
<dbReference type="NCBIfam" id="TIGR01496">
    <property type="entry name" value="DHPS"/>
    <property type="match status" value="1"/>
</dbReference>
<keyword evidence="11" id="KW-1185">Reference proteome</keyword>
<dbReference type="GO" id="GO:0003848">
    <property type="term" value="F:2-amino-4-hydroxy-6-hydroxymethyldihydropteridine diphosphokinase activity"/>
    <property type="evidence" value="ECO:0007669"/>
    <property type="project" value="UniProtKB-EC"/>
</dbReference>
<dbReference type="HAMAP" id="MF_00944">
    <property type="entry name" value="YchF_OLA1_ATPase"/>
    <property type="match status" value="1"/>
</dbReference>
<dbReference type="GO" id="GO:0046872">
    <property type="term" value="F:metal ion binding"/>
    <property type="evidence" value="ECO:0007669"/>
    <property type="project" value="UniProtKB-KW"/>
</dbReference>
<dbReference type="GO" id="GO:0016887">
    <property type="term" value="F:ATP hydrolysis activity"/>
    <property type="evidence" value="ECO:0007669"/>
    <property type="project" value="InterPro"/>
</dbReference>
<dbReference type="CDD" id="cd04867">
    <property type="entry name" value="TGS_YchF_OLA1"/>
    <property type="match status" value="1"/>
</dbReference>
<feature type="domain" description="Pterin-binding" evidence="7">
    <location>
        <begin position="199"/>
        <end position="451"/>
    </location>
</feature>
<dbReference type="PROSITE" id="PS50972">
    <property type="entry name" value="PTERIN_BINDING"/>
    <property type="match status" value="1"/>
</dbReference>
<dbReference type="PROSITE" id="PS51710">
    <property type="entry name" value="G_OBG"/>
    <property type="match status" value="1"/>
</dbReference>
<dbReference type="Pfam" id="PF00809">
    <property type="entry name" value="Pterin_bind"/>
    <property type="match status" value="1"/>
</dbReference>
<dbReference type="InterPro" id="IPR013029">
    <property type="entry name" value="YchF_C"/>
</dbReference>
<dbReference type="Gene3D" id="3.40.50.300">
    <property type="entry name" value="P-loop containing nucleotide triphosphate hydrolases"/>
    <property type="match status" value="1"/>
</dbReference>
<evidence type="ECO:0000313" key="10">
    <source>
        <dbReference type="EMBL" id="CAD7248387.1"/>
    </source>
</evidence>
<dbReference type="FunFam" id="1.10.150.300:FF:000001">
    <property type="entry name" value="Ribosome-binding ATPase YchF"/>
    <property type="match status" value="1"/>
</dbReference>
<sequence length="837" mass="92803">MTISAQMGDAVKIVQALESYQPSNSRSQIVKSGNTTIILDAYNANPSSMEVALSSLAQSLADLSTLRQKMIWPSDTVVLDVQPIIPENQHNYLGRIDYNSHYANGFVRFNTTYEVKAGREQRIQQTYVKAPNGFGNYAWRDLNNNEKDLVTMDASKPLVVRKEPAWMAGVAGASISSPGPYAKNANTYYNGNLWTINEPKIMGILNLTPDSFYDGGKQQNNMEALKHIENMIMQGADIIDIGAMSSRPFSQELSIEEELSRLSGVLSYVVKEFPQTIFSIDTYRSEVANYALDQGVSIINDITAGTKDEQILAVAKRFNAPYIAMHMKGSPANMQNNPNYENVITEILYFFSQRLQIMRKIGISDIILDVGFGFGKSLSDNYNLLKNLAIFQELDCPLLVGLSRKSMIYKCLDCIPQEALNGTSALHFEALRNGAKILRVHDVKEAVEVVKLYQMGLKCGIVGLPNVGKSTIFNALTNAKAQAANFPFCTIEPNVGVITVPDQRLTKISEIVIPEKLVPTTVEIVDIAGLVKGASKGEGLGNQFLGNIKETDAILHVVRCFEDGNVIHVDGSVNPVRDKEVIDIELQLKDLETVTKTMQKYEKQAKVGSDKQAIQAMELLHLYKECLEDGRSARTILVREDQEWVVKTLNLLTNKPILYVCNVDEASAKTGNAHVEALKNAVKDENAEVLIISAAIEADIAQLESFDDRKAFLSDLGLEQSGVEQLIQKSYSLLKLITYFTAGVKEVRAWTIHTGDTAPQAAGVIHTDFEKGFIRAEVIAYQDFITLGGESKVKEAGKLRVEGKEYLVKDGDIMHFRFNNWYYPSATIDRSDLLKLS</sequence>
<comment type="catalytic activity">
    <reaction evidence="1">
        <text>6-hydroxymethyl-7,8-dihydropterin + ATP = (7,8-dihydropterin-6-yl)methyl diphosphate + AMP + H(+)</text>
        <dbReference type="Rhea" id="RHEA:11412"/>
        <dbReference type="ChEBI" id="CHEBI:15378"/>
        <dbReference type="ChEBI" id="CHEBI:30616"/>
        <dbReference type="ChEBI" id="CHEBI:44841"/>
        <dbReference type="ChEBI" id="CHEBI:72950"/>
        <dbReference type="ChEBI" id="CHEBI:456215"/>
        <dbReference type="EC" id="2.7.6.3"/>
    </reaction>
</comment>
<organism evidence="10">
    <name type="scientific">Darwinula stevensoni</name>
    <dbReference type="NCBI Taxonomy" id="69355"/>
    <lineage>
        <taxon>Eukaryota</taxon>
        <taxon>Metazoa</taxon>
        <taxon>Ecdysozoa</taxon>
        <taxon>Arthropoda</taxon>
        <taxon>Crustacea</taxon>
        <taxon>Oligostraca</taxon>
        <taxon>Ostracoda</taxon>
        <taxon>Podocopa</taxon>
        <taxon>Podocopida</taxon>
        <taxon>Darwinulocopina</taxon>
        <taxon>Darwinuloidea</taxon>
        <taxon>Darwinulidae</taxon>
        <taxon>Darwinula</taxon>
    </lineage>
</organism>
<dbReference type="GO" id="GO:0004156">
    <property type="term" value="F:dihydropteroate synthase activity"/>
    <property type="evidence" value="ECO:0007669"/>
    <property type="project" value="InterPro"/>
</dbReference>
<dbReference type="PROSITE" id="PS00792">
    <property type="entry name" value="DHPS_1"/>
    <property type="match status" value="1"/>
</dbReference>
<name>A0A7R8XD94_9CRUS</name>
<dbReference type="GO" id="GO:0016881">
    <property type="term" value="F:acid-amino acid ligase activity"/>
    <property type="evidence" value="ECO:0007669"/>
    <property type="project" value="InterPro"/>
</dbReference>
<dbReference type="SUPFAM" id="SSF52540">
    <property type="entry name" value="P-loop containing nucleoside triphosphate hydrolases"/>
    <property type="match status" value="1"/>
</dbReference>
<dbReference type="InterPro" id="IPR006073">
    <property type="entry name" value="GTP-bd"/>
</dbReference>
<reference evidence="10" key="1">
    <citation type="submission" date="2020-11" db="EMBL/GenBank/DDBJ databases">
        <authorList>
            <person name="Tran Van P."/>
        </authorList>
    </citation>
    <scope>NUCLEOTIDE SEQUENCE</scope>
</reference>
<keyword evidence="5" id="KW-0067">ATP-binding</keyword>
<evidence type="ECO:0000259" key="7">
    <source>
        <dbReference type="PROSITE" id="PS50972"/>
    </source>
</evidence>
<gene>
    <name evidence="10" type="ORF">DSTB1V02_LOCUS8200</name>
</gene>
<dbReference type="SUPFAM" id="SSF53244">
    <property type="entry name" value="MurD-like peptide ligases, peptide-binding domain"/>
    <property type="match status" value="1"/>
</dbReference>
<dbReference type="InterPro" id="IPR000489">
    <property type="entry name" value="Pterin-binding_dom"/>
</dbReference>
<evidence type="ECO:0000256" key="6">
    <source>
        <dbReference type="ARBA" id="ARBA00068719"/>
    </source>
</evidence>
<dbReference type="EMBL" id="CAJPEV010001823">
    <property type="protein sequence ID" value="CAG0894484.1"/>
    <property type="molecule type" value="Genomic_DNA"/>
</dbReference>
<dbReference type="Gene3D" id="1.10.150.300">
    <property type="entry name" value="TGS-like domain"/>
    <property type="match status" value="1"/>
</dbReference>
<dbReference type="AlphaFoldDB" id="A0A7R8XD94"/>
<dbReference type="PROSITE" id="PS51880">
    <property type="entry name" value="TGS"/>
    <property type="match status" value="1"/>
</dbReference>
<dbReference type="PANTHER" id="PTHR23305:SF18">
    <property type="entry name" value="OBG-TYPE G DOMAIN-CONTAINING PROTEIN"/>
    <property type="match status" value="1"/>
</dbReference>
<dbReference type="InterPro" id="IPR004095">
    <property type="entry name" value="TGS"/>
</dbReference>
<dbReference type="Proteomes" id="UP000677054">
    <property type="component" value="Unassembled WGS sequence"/>
</dbReference>
<dbReference type="InterPro" id="IPR031167">
    <property type="entry name" value="G_OBG"/>
</dbReference>
<dbReference type="CDD" id="cd01900">
    <property type="entry name" value="YchF"/>
    <property type="match status" value="1"/>
</dbReference>
<comment type="cofactor">
    <cofactor evidence="2">
        <name>Mg(2+)</name>
        <dbReference type="ChEBI" id="CHEBI:18420"/>
    </cofactor>
</comment>
<evidence type="ECO:0000313" key="11">
    <source>
        <dbReference type="Proteomes" id="UP000677054"/>
    </source>
</evidence>
<feature type="non-terminal residue" evidence="10">
    <location>
        <position position="837"/>
    </location>
</feature>
<dbReference type="Gene3D" id="3.90.190.20">
    <property type="entry name" value="Mur ligase, C-terminal domain"/>
    <property type="match status" value="1"/>
</dbReference>